<dbReference type="InterPro" id="IPR023696">
    <property type="entry name" value="Ureohydrolase_dom_sf"/>
</dbReference>
<dbReference type="GO" id="GO:0016787">
    <property type="term" value="F:hydrolase activity"/>
    <property type="evidence" value="ECO:0007669"/>
    <property type="project" value="UniProtKB-KW"/>
</dbReference>
<dbReference type="InterPro" id="IPR037138">
    <property type="entry name" value="His_deacetylse_dom_sf"/>
</dbReference>
<dbReference type="GO" id="GO:0000118">
    <property type="term" value="C:histone deacetylase complex"/>
    <property type="evidence" value="ECO:0007669"/>
    <property type="project" value="TreeGrafter"/>
</dbReference>
<dbReference type="AlphaFoldDB" id="A0AA88MR40"/>
<dbReference type="PRINTS" id="PR01270">
    <property type="entry name" value="HDASUPER"/>
</dbReference>
<dbReference type="Pfam" id="PF00850">
    <property type="entry name" value="Hist_deacetyl"/>
    <property type="match status" value="1"/>
</dbReference>
<evidence type="ECO:0000256" key="4">
    <source>
        <dbReference type="ARBA" id="ARBA00023242"/>
    </source>
</evidence>
<keyword evidence="4" id="KW-0539">Nucleus</keyword>
<sequence length="430" mass="47572">MDSTSDRTPKGSQRSPKKTPQSSGKREKRNQKPNLHEVKNKGRRDRGKAEEEMTKKNMDSHEKPKAVGTGLVYSELFSRYRCLWDSSHPECPERVTTVVGMMETEGLLSRCLQVEARAASDDELSQVHTREYIDLMRSTEKMTEEELKCVSDRYDSVYLHPDLFSCACLAAGSVLQLVDKVMTSELRNGFAVSRPPGHHAQAEQMNGYCMFNNVAVAARYAQKQHGVQRVLIVDWDVHHGQGIQYAFQEDPSVLYFSVHRYEEGSFWPHLPEGDSSAVGSGPGEGYNINVPWIKTGMEDGDYIAAFQRILMPVAYEFQPQLVLVAAGFDSVAGDPKGEMCASPQCFSVLTHMLMGLAEGRIVLSLEGGYNLQATAEGACSSWRSLLGDPCPHLNSPGAPSESALTSISKTVSALYPFWDQLADSGGRLSF</sequence>
<comment type="caution">
    <text evidence="7">The sequence shown here is derived from an EMBL/GenBank/DDBJ whole genome shotgun (WGS) entry which is preliminary data.</text>
</comment>
<dbReference type="InterPro" id="IPR023801">
    <property type="entry name" value="His_deacetylse_dom"/>
</dbReference>
<name>A0AA88MR40_TACVA</name>
<proteinExistence type="inferred from homology"/>
<comment type="similarity">
    <text evidence="2">Belongs to the histone deacetylase family. HD type 2 subfamily.</text>
</comment>
<evidence type="ECO:0000259" key="6">
    <source>
        <dbReference type="Pfam" id="PF00850"/>
    </source>
</evidence>
<dbReference type="FunFam" id="3.40.800.20:FF:000005">
    <property type="entry name" value="histone deacetylase 6"/>
    <property type="match status" value="1"/>
</dbReference>
<evidence type="ECO:0000256" key="1">
    <source>
        <dbReference type="ARBA" id="ARBA00004123"/>
    </source>
</evidence>
<dbReference type="Proteomes" id="UP001187315">
    <property type="component" value="Unassembled WGS sequence"/>
</dbReference>
<gene>
    <name evidence="7" type="ORF">Q7C36_012970</name>
</gene>
<accession>A0AA88MR40</accession>
<protein>
    <recommendedName>
        <fullName evidence="6">Histone deacetylase domain-containing protein</fullName>
    </recommendedName>
</protein>
<organism evidence="7 8">
    <name type="scientific">Tachysurus vachellii</name>
    <name type="common">Darkbarbel catfish</name>
    <name type="synonym">Pelteobagrus vachellii</name>
    <dbReference type="NCBI Taxonomy" id="175792"/>
    <lineage>
        <taxon>Eukaryota</taxon>
        <taxon>Metazoa</taxon>
        <taxon>Chordata</taxon>
        <taxon>Craniata</taxon>
        <taxon>Vertebrata</taxon>
        <taxon>Euteleostomi</taxon>
        <taxon>Actinopterygii</taxon>
        <taxon>Neopterygii</taxon>
        <taxon>Teleostei</taxon>
        <taxon>Ostariophysi</taxon>
        <taxon>Siluriformes</taxon>
        <taxon>Bagridae</taxon>
        <taxon>Tachysurus</taxon>
    </lineage>
</organism>
<feature type="compositionally biased region" description="Polar residues" evidence="5">
    <location>
        <begin position="10"/>
        <end position="23"/>
    </location>
</feature>
<dbReference type="SUPFAM" id="SSF52768">
    <property type="entry name" value="Arginase/deacetylase"/>
    <property type="match status" value="1"/>
</dbReference>
<evidence type="ECO:0000256" key="5">
    <source>
        <dbReference type="SAM" id="MobiDB-lite"/>
    </source>
</evidence>
<reference evidence="7" key="1">
    <citation type="submission" date="2023-08" db="EMBL/GenBank/DDBJ databases">
        <title>Pelteobagrus vachellii genome.</title>
        <authorList>
            <person name="Liu H."/>
        </authorList>
    </citation>
    <scope>NUCLEOTIDE SEQUENCE</scope>
    <source>
        <strain evidence="7">PRFRI_2022a</strain>
        <tissue evidence="7">Muscle</tissue>
    </source>
</reference>
<feature type="region of interest" description="Disordered" evidence="5">
    <location>
        <begin position="1"/>
        <end position="65"/>
    </location>
</feature>
<evidence type="ECO:0000313" key="7">
    <source>
        <dbReference type="EMBL" id="KAK2841391.1"/>
    </source>
</evidence>
<dbReference type="Gene3D" id="3.40.800.20">
    <property type="entry name" value="Histone deacetylase domain"/>
    <property type="match status" value="1"/>
</dbReference>
<dbReference type="GO" id="GO:0004407">
    <property type="term" value="F:histone deacetylase activity"/>
    <property type="evidence" value="ECO:0007669"/>
    <property type="project" value="TreeGrafter"/>
</dbReference>
<evidence type="ECO:0000256" key="2">
    <source>
        <dbReference type="ARBA" id="ARBA00007738"/>
    </source>
</evidence>
<keyword evidence="8" id="KW-1185">Reference proteome</keyword>
<dbReference type="PANTHER" id="PTHR10625">
    <property type="entry name" value="HISTONE DEACETYLASE HDAC1-RELATED"/>
    <property type="match status" value="1"/>
</dbReference>
<keyword evidence="3" id="KW-0378">Hydrolase</keyword>
<comment type="subcellular location">
    <subcellularLocation>
        <location evidence="1">Nucleus</location>
    </subcellularLocation>
</comment>
<dbReference type="GO" id="GO:0040029">
    <property type="term" value="P:epigenetic regulation of gene expression"/>
    <property type="evidence" value="ECO:0007669"/>
    <property type="project" value="TreeGrafter"/>
</dbReference>
<dbReference type="PANTHER" id="PTHR10625:SF21">
    <property type="entry name" value="HISTONE DEACETYLASE 6"/>
    <property type="match status" value="1"/>
</dbReference>
<feature type="domain" description="Histone deacetylase" evidence="6">
    <location>
        <begin position="88"/>
        <end position="384"/>
    </location>
</feature>
<dbReference type="InterPro" id="IPR000286">
    <property type="entry name" value="HDACs"/>
</dbReference>
<evidence type="ECO:0000256" key="3">
    <source>
        <dbReference type="ARBA" id="ARBA00022801"/>
    </source>
</evidence>
<feature type="compositionally biased region" description="Basic and acidic residues" evidence="5">
    <location>
        <begin position="47"/>
        <end position="65"/>
    </location>
</feature>
<dbReference type="EMBL" id="JAVHJS010000012">
    <property type="protein sequence ID" value="KAK2841391.1"/>
    <property type="molecule type" value="Genomic_DNA"/>
</dbReference>
<evidence type="ECO:0000313" key="8">
    <source>
        <dbReference type="Proteomes" id="UP001187315"/>
    </source>
</evidence>